<comment type="similarity">
    <text evidence="4">Belongs to the class I-like SAM-binding methyltransferase superfamily.</text>
</comment>
<evidence type="ECO:0000256" key="1">
    <source>
        <dbReference type="ARBA" id="ARBA00005179"/>
    </source>
</evidence>
<gene>
    <name evidence="6" type="ORF">BDV26DRAFT_274377</name>
</gene>
<name>A0A5N7AR42_9EURO</name>
<dbReference type="PANTHER" id="PTHR35897:SF1">
    <property type="entry name" value="METHYLTRANSFERASE AUSD"/>
    <property type="match status" value="1"/>
</dbReference>
<evidence type="ECO:0000256" key="3">
    <source>
        <dbReference type="ARBA" id="ARBA00022691"/>
    </source>
</evidence>
<evidence type="ECO:0000313" key="7">
    <source>
        <dbReference type="Proteomes" id="UP000326198"/>
    </source>
</evidence>
<dbReference type="Gene3D" id="3.40.50.150">
    <property type="entry name" value="Vaccinia Virus protein VP39"/>
    <property type="match status" value="1"/>
</dbReference>
<comment type="pathway">
    <text evidence="1">Secondary metabolite biosynthesis.</text>
</comment>
<evidence type="ECO:0000313" key="6">
    <source>
        <dbReference type="EMBL" id="KAE8372335.1"/>
    </source>
</evidence>
<evidence type="ECO:0000256" key="4">
    <source>
        <dbReference type="ARBA" id="ARBA00038314"/>
    </source>
</evidence>
<protein>
    <recommendedName>
        <fullName evidence="5">Methyltransferase type 12 domain-containing protein</fullName>
    </recommendedName>
</protein>
<dbReference type="EMBL" id="ML736364">
    <property type="protein sequence ID" value="KAE8372335.1"/>
    <property type="molecule type" value="Genomic_DNA"/>
</dbReference>
<proteinExistence type="inferred from homology"/>
<dbReference type="InterPro" id="IPR013217">
    <property type="entry name" value="Methyltransf_12"/>
</dbReference>
<sequence length="282" mass="31863">MESSASQQAPAIYQKTQSINADAQSLLERYSGLAPAEVSPHVLSLRDEAFKVYHYPCIAQMRFLAFNFSRMPFYQRVLERLRGDSSANFLDAGCCFGQEIRYLADQGIPGKQLFGCDLEQVFIDLGYRLFRDKDRLEATFVTGDLTADDAAFAESPLSQGVSGKVDIIFASSLFHLWDYDTQVRAARHLVQLCRDQPGVMITGRQVGSRLGGHYPMHGVDDNAFHYRHNIETLKGFWRDVEAATQTRWKLDASFFVDEASEQTKKVDPDSNTVMICWCATKE</sequence>
<accession>A0A5N7AR42</accession>
<dbReference type="GO" id="GO:0016740">
    <property type="term" value="F:transferase activity"/>
    <property type="evidence" value="ECO:0007669"/>
    <property type="project" value="UniProtKB-KW"/>
</dbReference>
<evidence type="ECO:0000259" key="5">
    <source>
        <dbReference type="Pfam" id="PF08242"/>
    </source>
</evidence>
<keyword evidence="7" id="KW-1185">Reference proteome</keyword>
<reference evidence="6 7" key="1">
    <citation type="submission" date="2019-04" db="EMBL/GenBank/DDBJ databases">
        <title>Friends and foes A comparative genomics studyof 23 Aspergillus species from section Flavi.</title>
        <authorList>
            <consortium name="DOE Joint Genome Institute"/>
            <person name="Kjaerbolling I."/>
            <person name="Vesth T."/>
            <person name="Frisvad J.C."/>
            <person name="Nybo J.L."/>
            <person name="Theobald S."/>
            <person name="Kildgaard S."/>
            <person name="Isbrandt T."/>
            <person name="Kuo A."/>
            <person name="Sato A."/>
            <person name="Lyhne E.K."/>
            <person name="Kogle M.E."/>
            <person name="Wiebenga A."/>
            <person name="Kun R.S."/>
            <person name="Lubbers R.J."/>
            <person name="Makela M.R."/>
            <person name="Barry K."/>
            <person name="Chovatia M."/>
            <person name="Clum A."/>
            <person name="Daum C."/>
            <person name="Haridas S."/>
            <person name="He G."/>
            <person name="LaButti K."/>
            <person name="Lipzen A."/>
            <person name="Mondo S."/>
            <person name="Riley R."/>
            <person name="Salamov A."/>
            <person name="Simmons B.A."/>
            <person name="Magnuson J.K."/>
            <person name="Henrissat B."/>
            <person name="Mortensen U.H."/>
            <person name="Larsen T.O."/>
            <person name="Devries R.P."/>
            <person name="Grigoriev I.V."/>
            <person name="Machida M."/>
            <person name="Baker S.E."/>
            <person name="Andersen M.R."/>
        </authorList>
    </citation>
    <scope>NUCLEOTIDE SEQUENCE [LARGE SCALE GENOMIC DNA]</scope>
    <source>
        <strain evidence="6 7">IBT 29228</strain>
    </source>
</reference>
<dbReference type="InterPro" id="IPR051654">
    <property type="entry name" value="Meroterpenoid_MTases"/>
</dbReference>
<dbReference type="PANTHER" id="PTHR35897">
    <property type="entry name" value="METHYLTRANSFERASE AUSD"/>
    <property type="match status" value="1"/>
</dbReference>
<feature type="domain" description="Methyltransferase type 12" evidence="5">
    <location>
        <begin position="90"/>
        <end position="195"/>
    </location>
</feature>
<evidence type="ECO:0000256" key="2">
    <source>
        <dbReference type="ARBA" id="ARBA00022679"/>
    </source>
</evidence>
<dbReference type="AlphaFoldDB" id="A0A5N7AR42"/>
<dbReference type="OrthoDB" id="2094832at2759"/>
<dbReference type="CDD" id="cd02440">
    <property type="entry name" value="AdoMet_MTases"/>
    <property type="match status" value="1"/>
</dbReference>
<dbReference type="SUPFAM" id="SSF53335">
    <property type="entry name" value="S-adenosyl-L-methionine-dependent methyltransferases"/>
    <property type="match status" value="1"/>
</dbReference>
<dbReference type="InterPro" id="IPR029063">
    <property type="entry name" value="SAM-dependent_MTases_sf"/>
</dbReference>
<organism evidence="6 7">
    <name type="scientific">Aspergillus bertholletiae</name>
    <dbReference type="NCBI Taxonomy" id="1226010"/>
    <lineage>
        <taxon>Eukaryota</taxon>
        <taxon>Fungi</taxon>
        <taxon>Dikarya</taxon>
        <taxon>Ascomycota</taxon>
        <taxon>Pezizomycotina</taxon>
        <taxon>Eurotiomycetes</taxon>
        <taxon>Eurotiomycetidae</taxon>
        <taxon>Eurotiales</taxon>
        <taxon>Aspergillaceae</taxon>
        <taxon>Aspergillus</taxon>
        <taxon>Aspergillus subgen. Circumdati</taxon>
    </lineage>
</organism>
<keyword evidence="3" id="KW-0949">S-adenosyl-L-methionine</keyword>
<dbReference type="Proteomes" id="UP000326198">
    <property type="component" value="Unassembled WGS sequence"/>
</dbReference>
<dbReference type="Pfam" id="PF08242">
    <property type="entry name" value="Methyltransf_12"/>
    <property type="match status" value="1"/>
</dbReference>
<keyword evidence="2" id="KW-0808">Transferase</keyword>